<dbReference type="Pfam" id="PF04749">
    <property type="entry name" value="PLAC8"/>
    <property type="match status" value="1"/>
</dbReference>
<dbReference type="PANTHER" id="PTHR15907">
    <property type="entry name" value="DUF614 FAMILY PROTEIN-RELATED"/>
    <property type="match status" value="1"/>
</dbReference>
<accession>A0AAV9UVH7</accession>
<evidence type="ECO:0008006" key="4">
    <source>
        <dbReference type="Google" id="ProtNLM"/>
    </source>
</evidence>
<comment type="caution">
    <text evidence="2">The sequence shown here is derived from an EMBL/GenBank/DDBJ whole genome shotgun (WGS) entry which is preliminary data.</text>
</comment>
<organism evidence="2 3">
    <name type="scientific">Orbilia brochopaga</name>
    <dbReference type="NCBI Taxonomy" id="3140254"/>
    <lineage>
        <taxon>Eukaryota</taxon>
        <taxon>Fungi</taxon>
        <taxon>Dikarya</taxon>
        <taxon>Ascomycota</taxon>
        <taxon>Pezizomycotina</taxon>
        <taxon>Orbiliomycetes</taxon>
        <taxon>Orbiliales</taxon>
        <taxon>Orbiliaceae</taxon>
        <taxon>Orbilia</taxon>
    </lineage>
</organism>
<proteinExistence type="predicted"/>
<gene>
    <name evidence="2" type="ORF">TWF696_005767</name>
</gene>
<dbReference type="Proteomes" id="UP001375240">
    <property type="component" value="Unassembled WGS sequence"/>
</dbReference>
<evidence type="ECO:0000313" key="2">
    <source>
        <dbReference type="EMBL" id="KAK6349483.1"/>
    </source>
</evidence>
<sequence length="240" mass="27124">MSQYPADPAKYAGSPPQYNNPAYGNQAGYYQQPPQQEHQYTGAPQQQHYQQPQQQQYPPLQPDHQLQYQSPQPISPQPVAHSQSYTSAQPTPQPHPEMAKGQVNTHHSGPQKWEHGFCSCFGDMGKCCLTCWCPCITYGKIQHRLRHNDMSGFSSCNGHCWGFCGLGICGLQWVMSMMQRGEIRHQYNLEGSGCGDCMRHFCCECCALIQEDRETETRKSLLVPAHTAGYQQQPGMTYPH</sequence>
<feature type="region of interest" description="Disordered" evidence="1">
    <location>
        <begin position="1"/>
        <end position="107"/>
    </location>
</feature>
<keyword evidence="3" id="KW-1185">Reference proteome</keyword>
<dbReference type="AlphaFoldDB" id="A0AAV9UVH7"/>
<name>A0AAV9UVH7_9PEZI</name>
<reference evidence="2 3" key="1">
    <citation type="submission" date="2019-10" db="EMBL/GenBank/DDBJ databases">
        <authorList>
            <person name="Palmer J.M."/>
        </authorList>
    </citation>
    <scope>NUCLEOTIDE SEQUENCE [LARGE SCALE GENOMIC DNA]</scope>
    <source>
        <strain evidence="2 3">TWF696</strain>
    </source>
</reference>
<feature type="compositionally biased region" description="Polar residues" evidence="1">
    <location>
        <begin position="80"/>
        <end position="90"/>
    </location>
</feature>
<dbReference type="NCBIfam" id="TIGR01571">
    <property type="entry name" value="A_thal_Cys_rich"/>
    <property type="match status" value="1"/>
</dbReference>
<evidence type="ECO:0000313" key="3">
    <source>
        <dbReference type="Proteomes" id="UP001375240"/>
    </source>
</evidence>
<feature type="compositionally biased region" description="Low complexity" evidence="1">
    <location>
        <begin position="44"/>
        <end position="72"/>
    </location>
</feature>
<protein>
    <recommendedName>
        <fullName evidence="4">PLAC8-domain-containing protein</fullName>
    </recommendedName>
</protein>
<evidence type="ECO:0000256" key="1">
    <source>
        <dbReference type="SAM" id="MobiDB-lite"/>
    </source>
</evidence>
<dbReference type="InterPro" id="IPR006461">
    <property type="entry name" value="PLAC_motif_containing"/>
</dbReference>
<dbReference type="EMBL" id="JAVHNQ010000004">
    <property type="protein sequence ID" value="KAK6349483.1"/>
    <property type="molecule type" value="Genomic_DNA"/>
</dbReference>